<gene>
    <name evidence="1" type="ORF">GCM10022267_78570</name>
</gene>
<name>A0ABP7C509_9PSEU</name>
<sequence>MAAMIAPKRSQSDGETEVSFVSSQMEATATAASSTKKYAIALGATVQRSQLRIGVNPSARDRLRSVKLFFTTTPYAHGTS</sequence>
<keyword evidence="2" id="KW-1185">Reference proteome</keyword>
<evidence type="ECO:0008006" key="3">
    <source>
        <dbReference type="Google" id="ProtNLM"/>
    </source>
</evidence>
<accession>A0ABP7C509</accession>
<proteinExistence type="predicted"/>
<dbReference type="EMBL" id="BAABBE010000036">
    <property type="protein sequence ID" value="GAA3680135.1"/>
    <property type="molecule type" value="Genomic_DNA"/>
</dbReference>
<comment type="caution">
    <text evidence="1">The sequence shown here is derived from an EMBL/GenBank/DDBJ whole genome shotgun (WGS) entry which is preliminary data.</text>
</comment>
<organism evidence="1 2">
    <name type="scientific">Lentzea roselyniae</name>
    <dbReference type="NCBI Taxonomy" id="531940"/>
    <lineage>
        <taxon>Bacteria</taxon>
        <taxon>Bacillati</taxon>
        <taxon>Actinomycetota</taxon>
        <taxon>Actinomycetes</taxon>
        <taxon>Pseudonocardiales</taxon>
        <taxon>Pseudonocardiaceae</taxon>
        <taxon>Lentzea</taxon>
    </lineage>
</organism>
<evidence type="ECO:0000313" key="1">
    <source>
        <dbReference type="EMBL" id="GAA3680135.1"/>
    </source>
</evidence>
<reference evidence="2" key="1">
    <citation type="journal article" date="2019" name="Int. J. Syst. Evol. Microbiol.">
        <title>The Global Catalogue of Microorganisms (GCM) 10K type strain sequencing project: providing services to taxonomists for standard genome sequencing and annotation.</title>
        <authorList>
            <consortium name="The Broad Institute Genomics Platform"/>
            <consortium name="The Broad Institute Genome Sequencing Center for Infectious Disease"/>
            <person name="Wu L."/>
            <person name="Ma J."/>
        </authorList>
    </citation>
    <scope>NUCLEOTIDE SEQUENCE [LARGE SCALE GENOMIC DNA]</scope>
    <source>
        <strain evidence="2">JCM 17494</strain>
    </source>
</reference>
<evidence type="ECO:0000313" key="2">
    <source>
        <dbReference type="Proteomes" id="UP001500711"/>
    </source>
</evidence>
<dbReference type="Proteomes" id="UP001500711">
    <property type="component" value="Unassembled WGS sequence"/>
</dbReference>
<protein>
    <recommendedName>
        <fullName evidence="3">FXSXX-COOH protein</fullName>
    </recommendedName>
</protein>